<dbReference type="InParanoid" id="A0A165JHK1"/>
<organism evidence="1 2">
    <name type="scientific">Xylona heveae (strain CBS 132557 / TC161)</name>
    <dbReference type="NCBI Taxonomy" id="1328760"/>
    <lineage>
        <taxon>Eukaryota</taxon>
        <taxon>Fungi</taxon>
        <taxon>Dikarya</taxon>
        <taxon>Ascomycota</taxon>
        <taxon>Pezizomycotina</taxon>
        <taxon>Xylonomycetes</taxon>
        <taxon>Xylonales</taxon>
        <taxon>Xylonaceae</taxon>
        <taxon>Xylona</taxon>
    </lineage>
</organism>
<evidence type="ECO:0000313" key="1">
    <source>
        <dbReference type="EMBL" id="KZF26250.1"/>
    </source>
</evidence>
<evidence type="ECO:0000313" key="2">
    <source>
        <dbReference type="Proteomes" id="UP000076632"/>
    </source>
</evidence>
<dbReference type="EMBL" id="KV407454">
    <property type="protein sequence ID" value="KZF26250.1"/>
    <property type="molecule type" value="Genomic_DNA"/>
</dbReference>
<sequence>MSMPGLTARDQEIIILGFHCFESQPKASILSSSATSRGPPEFFKPPSYHLFLSATPTLLCFRHLAILHGTLSATSPQHGTLKY</sequence>
<dbReference type="RefSeq" id="XP_018191805.1">
    <property type="nucleotide sequence ID" value="XM_018331512.1"/>
</dbReference>
<dbReference type="Proteomes" id="UP000076632">
    <property type="component" value="Unassembled WGS sequence"/>
</dbReference>
<name>A0A165JHK1_XYLHT</name>
<dbReference type="AlphaFoldDB" id="A0A165JHK1"/>
<accession>A0A165JHK1</accession>
<reference evidence="1 2" key="1">
    <citation type="journal article" date="2016" name="Fungal Biol.">
        <title>The genome of Xylona heveae provides a window into fungal endophytism.</title>
        <authorList>
            <person name="Gazis R."/>
            <person name="Kuo A."/>
            <person name="Riley R."/>
            <person name="LaButti K."/>
            <person name="Lipzen A."/>
            <person name="Lin J."/>
            <person name="Amirebrahimi M."/>
            <person name="Hesse C.N."/>
            <person name="Spatafora J.W."/>
            <person name="Henrissat B."/>
            <person name="Hainaut M."/>
            <person name="Grigoriev I.V."/>
            <person name="Hibbett D.S."/>
        </authorList>
    </citation>
    <scope>NUCLEOTIDE SEQUENCE [LARGE SCALE GENOMIC DNA]</scope>
    <source>
        <strain evidence="1 2">TC161</strain>
    </source>
</reference>
<protein>
    <submittedName>
        <fullName evidence="1">Uncharacterized protein</fullName>
    </submittedName>
</protein>
<dbReference type="GeneID" id="28896649"/>
<proteinExistence type="predicted"/>
<gene>
    <name evidence="1" type="ORF">L228DRAFT_242690</name>
</gene>
<dbReference type="OrthoDB" id="5403747at2759"/>
<keyword evidence="2" id="KW-1185">Reference proteome</keyword>